<keyword evidence="4" id="KW-0560">Oxidoreductase</keyword>
<dbReference type="Pfam" id="PF01070">
    <property type="entry name" value="FMN_dh"/>
    <property type="match status" value="1"/>
</dbReference>
<dbReference type="PIRSF" id="PIRSF000138">
    <property type="entry name" value="Al-hdrx_acd_dh"/>
    <property type="match status" value="1"/>
</dbReference>
<keyword evidence="2 7" id="KW-0285">Flavoprotein</keyword>
<dbReference type="InterPro" id="IPR000262">
    <property type="entry name" value="FMN-dep_DH"/>
</dbReference>
<dbReference type="PANTHER" id="PTHR10578:SF107">
    <property type="entry name" value="2-HYDROXYACID OXIDASE 1"/>
    <property type="match status" value="1"/>
</dbReference>
<feature type="binding site" evidence="7">
    <location>
        <position position="258"/>
    </location>
    <ligand>
        <name>FMN</name>
        <dbReference type="ChEBI" id="CHEBI:58210"/>
    </ligand>
</feature>
<reference evidence="9" key="2">
    <citation type="submission" date="2021-04" db="EMBL/GenBank/DDBJ databases">
        <authorList>
            <person name="Gilroy R."/>
        </authorList>
    </citation>
    <scope>NUCLEOTIDE SEQUENCE</scope>
    <source>
        <strain evidence="9">1719</strain>
    </source>
</reference>
<dbReference type="FunFam" id="3.20.20.70:FF:000029">
    <property type="entry name" value="L-lactate dehydrogenase"/>
    <property type="match status" value="1"/>
</dbReference>
<evidence type="ECO:0000256" key="3">
    <source>
        <dbReference type="ARBA" id="ARBA00022643"/>
    </source>
</evidence>
<feature type="binding site" evidence="7">
    <location>
        <position position="280"/>
    </location>
    <ligand>
        <name>FMN</name>
        <dbReference type="ChEBI" id="CHEBI:58210"/>
    </ligand>
</feature>
<dbReference type="SUPFAM" id="SSF51395">
    <property type="entry name" value="FMN-linked oxidoreductases"/>
    <property type="match status" value="1"/>
</dbReference>
<dbReference type="InterPro" id="IPR008259">
    <property type="entry name" value="FMN_hydac_DH_AS"/>
</dbReference>
<dbReference type="GO" id="GO:0010181">
    <property type="term" value="F:FMN binding"/>
    <property type="evidence" value="ECO:0007669"/>
    <property type="project" value="InterPro"/>
</dbReference>
<evidence type="ECO:0000256" key="5">
    <source>
        <dbReference type="ARBA" id="ARBA00024042"/>
    </source>
</evidence>
<gene>
    <name evidence="9" type="ORF">H9853_05865</name>
</gene>
<organism evidence="9 10">
    <name type="scientific">Candidatus Sphingobacterium stercoripullorum</name>
    <dbReference type="NCBI Taxonomy" id="2838759"/>
    <lineage>
        <taxon>Bacteria</taxon>
        <taxon>Pseudomonadati</taxon>
        <taxon>Bacteroidota</taxon>
        <taxon>Sphingobacteriia</taxon>
        <taxon>Sphingobacteriales</taxon>
        <taxon>Sphingobacteriaceae</taxon>
        <taxon>Sphingobacterium</taxon>
    </lineage>
</organism>
<evidence type="ECO:0000313" key="9">
    <source>
        <dbReference type="EMBL" id="HIX54533.1"/>
    </source>
</evidence>
<feature type="binding site" evidence="7">
    <location>
        <position position="136"/>
    </location>
    <ligand>
        <name>glyoxylate</name>
        <dbReference type="ChEBI" id="CHEBI:36655"/>
    </ligand>
</feature>
<feature type="binding site" evidence="7">
    <location>
        <begin position="313"/>
        <end position="317"/>
    </location>
    <ligand>
        <name>FMN</name>
        <dbReference type="ChEBI" id="CHEBI:58210"/>
    </ligand>
</feature>
<dbReference type="InterPro" id="IPR013785">
    <property type="entry name" value="Aldolase_TIM"/>
</dbReference>
<dbReference type="PROSITE" id="PS00557">
    <property type="entry name" value="FMN_HYDROXY_ACID_DH_1"/>
    <property type="match status" value="1"/>
</dbReference>
<feature type="binding site" evidence="7">
    <location>
        <position position="171"/>
    </location>
    <ligand>
        <name>glyoxylate</name>
        <dbReference type="ChEBI" id="CHEBI:36655"/>
    </ligand>
</feature>
<feature type="binding site" evidence="7">
    <location>
        <begin position="336"/>
        <end position="337"/>
    </location>
    <ligand>
        <name>FMN</name>
        <dbReference type="ChEBI" id="CHEBI:58210"/>
    </ligand>
</feature>
<evidence type="ECO:0000256" key="2">
    <source>
        <dbReference type="ARBA" id="ARBA00022630"/>
    </source>
</evidence>
<comment type="cofactor">
    <cofactor evidence="1">
        <name>FMN</name>
        <dbReference type="ChEBI" id="CHEBI:58210"/>
    </cofactor>
</comment>
<protein>
    <submittedName>
        <fullName evidence="9">Alpha-hydroxy-acid oxidizing protein</fullName>
    </submittedName>
</protein>
<sequence>MTKYIYDRRYPSIADLKRKAKARIPKFAFDYLEGGCNEELNLQRNESDFDEVLLEPRYLRKFNGVNMQAELFGKTYDAPIGISPIGLQGLMWPNAPEILAKAAYKENIPYVLSTVSTSSIERIAELTQGEFWFQLYHPAEDRLRDDILDRLQRSGCKTLVVLIDVPSFGLRYREIKAGLSMPPKMTISNILQATIRPNWSISTLIAGIPEFATLKPYMETKMDMSQLGAFMDRTFVGRVNEDKVRIIRDKWKGNLVLKGVASEEDAAKAAELGADGIIVSNHGGRQVDAGESSLHSLKRIVDNYKDKYKVMMDGGVRSGPDIARALALGAEFVFMGRPFMYGVSALGAKGGDHTIALLKAQLYQAMEQLGCEKINQMAEFLLQHKDS</sequence>
<reference evidence="9" key="1">
    <citation type="journal article" date="2021" name="PeerJ">
        <title>Extensive microbial diversity within the chicken gut microbiome revealed by metagenomics and culture.</title>
        <authorList>
            <person name="Gilroy R."/>
            <person name="Ravi A."/>
            <person name="Getino M."/>
            <person name="Pursley I."/>
            <person name="Horton D.L."/>
            <person name="Alikhan N.F."/>
            <person name="Baker D."/>
            <person name="Gharbi K."/>
            <person name="Hall N."/>
            <person name="Watson M."/>
            <person name="Adriaenssens E.M."/>
            <person name="Foster-Nyarko E."/>
            <person name="Jarju S."/>
            <person name="Secka A."/>
            <person name="Antonio M."/>
            <person name="Oren A."/>
            <person name="Chaudhuri R.R."/>
            <person name="La Ragione R."/>
            <person name="Hildebrand F."/>
            <person name="Pallen M.J."/>
        </authorList>
    </citation>
    <scope>NUCLEOTIDE SEQUENCE</scope>
    <source>
        <strain evidence="9">1719</strain>
    </source>
</reference>
<feature type="binding site" evidence="7">
    <location>
        <position position="113"/>
    </location>
    <ligand>
        <name>FMN</name>
        <dbReference type="ChEBI" id="CHEBI:58210"/>
    </ligand>
</feature>
<feature type="binding site" evidence="7">
    <location>
        <position position="31"/>
    </location>
    <ligand>
        <name>glyoxylate</name>
        <dbReference type="ChEBI" id="CHEBI:36655"/>
    </ligand>
</feature>
<dbReference type="CDD" id="cd02809">
    <property type="entry name" value="alpha_hydroxyacid_oxid_FMN"/>
    <property type="match status" value="1"/>
</dbReference>
<dbReference type="InterPro" id="IPR037396">
    <property type="entry name" value="FMN_HAD"/>
</dbReference>
<dbReference type="AlphaFoldDB" id="A0A9D2AYG9"/>
<keyword evidence="3 7" id="KW-0288">FMN</keyword>
<feature type="binding site" evidence="7">
    <location>
        <position position="134"/>
    </location>
    <ligand>
        <name>FMN</name>
        <dbReference type="ChEBI" id="CHEBI:58210"/>
    </ligand>
</feature>
<evidence type="ECO:0000256" key="1">
    <source>
        <dbReference type="ARBA" id="ARBA00001917"/>
    </source>
</evidence>
<feature type="binding site" evidence="7">
    <location>
        <begin position="84"/>
        <end position="86"/>
    </location>
    <ligand>
        <name>FMN</name>
        <dbReference type="ChEBI" id="CHEBI:58210"/>
    </ligand>
</feature>
<evidence type="ECO:0000256" key="6">
    <source>
        <dbReference type="PIRSR" id="PIRSR000138-1"/>
    </source>
</evidence>
<evidence type="ECO:0000256" key="7">
    <source>
        <dbReference type="PIRSR" id="PIRSR000138-2"/>
    </source>
</evidence>
<dbReference type="Gene3D" id="3.20.20.70">
    <property type="entry name" value="Aldolase class I"/>
    <property type="match status" value="1"/>
</dbReference>
<comment type="caution">
    <text evidence="9">The sequence shown here is derived from an EMBL/GenBank/DDBJ whole genome shotgun (WGS) entry which is preliminary data.</text>
</comment>
<dbReference type="GO" id="GO:0005886">
    <property type="term" value="C:plasma membrane"/>
    <property type="evidence" value="ECO:0007669"/>
    <property type="project" value="TreeGrafter"/>
</dbReference>
<dbReference type="PANTHER" id="PTHR10578">
    <property type="entry name" value="S -2-HYDROXY-ACID OXIDASE-RELATED"/>
    <property type="match status" value="1"/>
</dbReference>
<comment type="similarity">
    <text evidence="5">Belongs to the FMN-dependent alpha-hydroxy acid dehydrogenase family.</text>
</comment>
<feature type="active site" description="Proton acceptor" evidence="6">
    <location>
        <position position="282"/>
    </location>
</feature>
<dbReference type="GO" id="GO:0009060">
    <property type="term" value="P:aerobic respiration"/>
    <property type="evidence" value="ECO:0007669"/>
    <property type="project" value="TreeGrafter"/>
</dbReference>
<dbReference type="InterPro" id="IPR012133">
    <property type="entry name" value="Alpha-hydoxy_acid_DH_FMN"/>
</dbReference>
<feature type="binding site" evidence="7">
    <location>
        <position position="282"/>
    </location>
    <ligand>
        <name>glyoxylate</name>
        <dbReference type="ChEBI" id="CHEBI:36655"/>
    </ligand>
</feature>
<feature type="domain" description="FMN hydroxy acid dehydrogenase" evidence="8">
    <location>
        <begin position="5"/>
        <end position="387"/>
    </location>
</feature>
<feature type="binding site" evidence="7">
    <location>
        <position position="285"/>
    </location>
    <ligand>
        <name>glyoxylate</name>
        <dbReference type="ChEBI" id="CHEBI:36655"/>
    </ligand>
</feature>
<accession>A0A9D2AYG9</accession>
<dbReference type="EMBL" id="DXEZ01000162">
    <property type="protein sequence ID" value="HIX54533.1"/>
    <property type="molecule type" value="Genomic_DNA"/>
</dbReference>
<dbReference type="Proteomes" id="UP000824156">
    <property type="component" value="Unassembled WGS sequence"/>
</dbReference>
<proteinExistence type="inferred from homology"/>
<name>A0A9D2AYG9_9SPHI</name>
<dbReference type="GO" id="GO:0004459">
    <property type="term" value="F:L-lactate dehydrogenase (NAD+) activity"/>
    <property type="evidence" value="ECO:0007669"/>
    <property type="project" value="TreeGrafter"/>
</dbReference>
<evidence type="ECO:0000256" key="4">
    <source>
        <dbReference type="ARBA" id="ARBA00023002"/>
    </source>
</evidence>
<evidence type="ECO:0000313" key="10">
    <source>
        <dbReference type="Proteomes" id="UP000824156"/>
    </source>
</evidence>
<dbReference type="PROSITE" id="PS51349">
    <property type="entry name" value="FMN_HYDROXY_ACID_DH_2"/>
    <property type="match status" value="1"/>
</dbReference>
<evidence type="ECO:0000259" key="8">
    <source>
        <dbReference type="PROSITE" id="PS51349"/>
    </source>
</evidence>